<dbReference type="InParanoid" id="A0A1J7II47"/>
<dbReference type="OrthoDB" id="2142759at2759"/>
<feature type="compositionally biased region" description="Polar residues" evidence="1">
    <location>
        <begin position="22"/>
        <end position="31"/>
    </location>
</feature>
<dbReference type="AlphaFoldDB" id="A0A1J7II47"/>
<feature type="compositionally biased region" description="Acidic residues" evidence="1">
    <location>
        <begin position="426"/>
        <end position="440"/>
    </location>
</feature>
<name>A0A1J7II47_9PEZI</name>
<evidence type="ECO:0000313" key="3">
    <source>
        <dbReference type="EMBL" id="OIW27126.1"/>
    </source>
</evidence>
<feature type="region of interest" description="Disordered" evidence="1">
    <location>
        <begin position="335"/>
        <end position="376"/>
    </location>
</feature>
<dbReference type="EMBL" id="KV875100">
    <property type="protein sequence ID" value="OIW27126.1"/>
    <property type="molecule type" value="Genomic_DNA"/>
</dbReference>
<dbReference type="InterPro" id="IPR003615">
    <property type="entry name" value="HNH_nuc"/>
</dbReference>
<evidence type="ECO:0000256" key="1">
    <source>
        <dbReference type="SAM" id="MobiDB-lite"/>
    </source>
</evidence>
<evidence type="ECO:0000313" key="4">
    <source>
        <dbReference type="Proteomes" id="UP000182658"/>
    </source>
</evidence>
<dbReference type="Pfam" id="PF13391">
    <property type="entry name" value="HNH_2"/>
    <property type="match status" value="1"/>
</dbReference>
<proteinExistence type="predicted"/>
<feature type="region of interest" description="Disordered" evidence="1">
    <location>
        <begin position="408"/>
        <end position="440"/>
    </location>
</feature>
<feature type="region of interest" description="Disordered" evidence="1">
    <location>
        <begin position="1"/>
        <end position="31"/>
    </location>
</feature>
<evidence type="ECO:0000259" key="2">
    <source>
        <dbReference type="Pfam" id="PF13391"/>
    </source>
</evidence>
<keyword evidence="4" id="KW-1185">Reference proteome</keyword>
<sequence length="440" mass="49082">MPKHTRTTSPEGDETPHKKPKATNTAPNITTKTCRYDGPAMEVPPLSNEQKAVYNTLLDGLGDIDRDQLNKTTSLRTKMRISALIGLLTVMDPEMLKGMATRNAAYIVELYGYTAESLLNRWIKSGTMQQRTQRAKCTTDAQRAVRAWYGEVCILTNVKKPTEAAHAIPNVIERSKWGLQSFLAGLSIFFSPTDHERWRTILLDPKHEETNLVMLRKDIHDLWDDALFCLEPREVQEERPTTLELQFFWLHGKQGKATTLSYENPSPSNYKIEHPTAGRPVRSGDSFILMTGDVEASPLPNTHLLRLQCLLHKALRISASDTFLHRVLERESGVGSLVTASGQDTPDGDSRQLGTSQVDGGDDSESEGVGSPGDNDYAPLNVPYFAEYLLEQAARSGIVKRDELPYWRRTIDPSCANPDRPLGSEEGTEESTEIDDDGSK</sequence>
<dbReference type="Proteomes" id="UP000182658">
    <property type="component" value="Unassembled WGS sequence"/>
</dbReference>
<reference evidence="3 4" key="1">
    <citation type="submission" date="2016-10" db="EMBL/GenBank/DDBJ databases">
        <title>Draft genome sequence of Coniochaeta ligniaria NRRL30616, a lignocellulolytic fungus for bioabatement of inhibitors in plant biomass hydrolysates.</title>
        <authorList>
            <consortium name="DOE Joint Genome Institute"/>
            <person name="Jimenez D.J."/>
            <person name="Hector R.E."/>
            <person name="Riley R."/>
            <person name="Sun H."/>
            <person name="Grigoriev I.V."/>
            <person name="Van Elsas J.D."/>
            <person name="Nichols N.N."/>
        </authorList>
    </citation>
    <scope>NUCLEOTIDE SEQUENCE [LARGE SCALE GENOMIC DNA]</scope>
    <source>
        <strain evidence="3 4">NRRL 30616</strain>
    </source>
</reference>
<accession>A0A1J7II47</accession>
<feature type="domain" description="HNH nuclease" evidence="2">
    <location>
        <begin position="153"/>
        <end position="230"/>
    </location>
</feature>
<protein>
    <recommendedName>
        <fullName evidence="2">HNH nuclease domain-containing protein</fullName>
    </recommendedName>
</protein>
<gene>
    <name evidence="3" type="ORF">CONLIGDRAFT_635321</name>
</gene>
<organism evidence="3 4">
    <name type="scientific">Coniochaeta ligniaria NRRL 30616</name>
    <dbReference type="NCBI Taxonomy" id="1408157"/>
    <lineage>
        <taxon>Eukaryota</taxon>
        <taxon>Fungi</taxon>
        <taxon>Dikarya</taxon>
        <taxon>Ascomycota</taxon>
        <taxon>Pezizomycotina</taxon>
        <taxon>Sordariomycetes</taxon>
        <taxon>Sordariomycetidae</taxon>
        <taxon>Coniochaetales</taxon>
        <taxon>Coniochaetaceae</taxon>
        <taxon>Coniochaeta</taxon>
    </lineage>
</organism>